<evidence type="ECO:0000313" key="3">
    <source>
        <dbReference type="EMBL" id="QIW53568.1"/>
    </source>
</evidence>
<dbReference type="InterPro" id="IPR001387">
    <property type="entry name" value="Cro/C1-type_HTH"/>
</dbReference>
<dbReference type="AlphaFoldDB" id="A0A6H0UDC8"/>
<organism evidence="3 4">
    <name type="scientific">Pseudolactococcus raffinolactis</name>
    <dbReference type="NCBI Taxonomy" id="1366"/>
    <lineage>
        <taxon>Bacteria</taxon>
        <taxon>Bacillati</taxon>
        <taxon>Bacillota</taxon>
        <taxon>Bacilli</taxon>
        <taxon>Lactobacillales</taxon>
        <taxon>Streptococcaceae</taxon>
        <taxon>Pseudolactococcus</taxon>
    </lineage>
</organism>
<evidence type="ECO:0000256" key="1">
    <source>
        <dbReference type="ARBA" id="ARBA00023125"/>
    </source>
</evidence>
<dbReference type="PANTHER" id="PTHR46558">
    <property type="entry name" value="TRACRIPTIONAL REGULATORY PROTEIN-RELATED-RELATED"/>
    <property type="match status" value="1"/>
</dbReference>
<dbReference type="Proteomes" id="UP000501945">
    <property type="component" value="Chromosome"/>
</dbReference>
<dbReference type="CDD" id="cd00093">
    <property type="entry name" value="HTH_XRE"/>
    <property type="match status" value="1"/>
</dbReference>
<dbReference type="GO" id="GO:0003677">
    <property type="term" value="F:DNA binding"/>
    <property type="evidence" value="ECO:0007669"/>
    <property type="project" value="UniProtKB-KW"/>
</dbReference>
<accession>A0A6H0UDC8</accession>
<dbReference type="SMART" id="SM00530">
    <property type="entry name" value="HTH_XRE"/>
    <property type="match status" value="1"/>
</dbReference>
<evidence type="ECO:0000313" key="4">
    <source>
        <dbReference type="Proteomes" id="UP000501945"/>
    </source>
</evidence>
<feature type="domain" description="HTH cro/C1-type" evidence="2">
    <location>
        <begin position="6"/>
        <end position="60"/>
    </location>
</feature>
<protein>
    <submittedName>
        <fullName evidence="3">Helix-turn-helix domain-containing protein</fullName>
    </submittedName>
</protein>
<proteinExistence type="predicted"/>
<keyword evidence="1" id="KW-0238">DNA-binding</keyword>
<evidence type="ECO:0000259" key="2">
    <source>
        <dbReference type="PROSITE" id="PS50943"/>
    </source>
</evidence>
<name>A0A6H0UDC8_9LACT</name>
<dbReference type="InterPro" id="IPR010982">
    <property type="entry name" value="Lambda_DNA-bd_dom_sf"/>
</dbReference>
<dbReference type="EMBL" id="CP047616">
    <property type="protein sequence ID" value="QIW53568.1"/>
    <property type="molecule type" value="Genomic_DNA"/>
</dbReference>
<reference evidence="3 4" key="1">
    <citation type="submission" date="2019-12" db="EMBL/GenBank/DDBJ databases">
        <title>Whole genome sequences of Lactococcus raffinolactis strains isolated from sewage.</title>
        <authorList>
            <person name="Ybazeta G."/>
            <person name="Ross M."/>
            <person name="Brabant-Kirwan D."/>
            <person name="Saleh M."/>
            <person name="Dillon J.A."/>
            <person name="Splinter K."/>
            <person name="Nokhbeh R."/>
        </authorList>
    </citation>
    <scope>NUCLEOTIDE SEQUENCE [LARGE SCALE GENOMIC DNA]</scope>
    <source>
        <strain evidence="3 4">Lr_19_5</strain>
    </source>
</reference>
<dbReference type="Gene3D" id="1.10.260.40">
    <property type="entry name" value="lambda repressor-like DNA-binding domains"/>
    <property type="match status" value="1"/>
</dbReference>
<sequence length="109" mass="12560">MVQERMKSLRLEAKLTQKEIAEKLGISTAFYGQWETGKRNPASKNLQKIADFYEVSIDYLLGNTDEKKSSKFDDLNTALDSFTSFDGYPLSDEDREAVRQLLRGRCENR</sequence>
<dbReference type="PROSITE" id="PS50943">
    <property type="entry name" value="HTH_CROC1"/>
    <property type="match status" value="1"/>
</dbReference>
<gene>
    <name evidence="3" type="ORF">GU336_05110</name>
</gene>
<dbReference type="PANTHER" id="PTHR46558:SF11">
    <property type="entry name" value="HTH-TYPE TRANSCRIPTIONAL REGULATOR XRE"/>
    <property type="match status" value="1"/>
</dbReference>
<dbReference type="RefSeq" id="WP_167838616.1">
    <property type="nucleotide sequence ID" value="NZ_CP047616.1"/>
</dbReference>
<dbReference type="Pfam" id="PF01381">
    <property type="entry name" value="HTH_3"/>
    <property type="match status" value="1"/>
</dbReference>
<dbReference type="SUPFAM" id="SSF47413">
    <property type="entry name" value="lambda repressor-like DNA-binding domains"/>
    <property type="match status" value="1"/>
</dbReference>